<feature type="non-terminal residue" evidence="4">
    <location>
        <position position="433"/>
    </location>
</feature>
<dbReference type="PANTHER" id="PTHR48252:SF77">
    <property type="entry name" value="HISTONE DEACETYLASE DOMAIN-CONTAINING PROTEIN"/>
    <property type="match status" value="1"/>
</dbReference>
<evidence type="ECO:0000259" key="3">
    <source>
        <dbReference type="Pfam" id="PF00850"/>
    </source>
</evidence>
<dbReference type="EMBL" id="CAXKWB010000377">
    <property type="protein sequence ID" value="CAL4060493.1"/>
    <property type="molecule type" value="Genomic_DNA"/>
</dbReference>
<feature type="domain" description="Histone deacetylase" evidence="3">
    <location>
        <begin position="230"/>
        <end position="310"/>
    </location>
</feature>
<feature type="compositionally biased region" description="Basic and acidic residues" evidence="2">
    <location>
        <begin position="384"/>
        <end position="421"/>
    </location>
</feature>
<dbReference type="GO" id="GO:0141221">
    <property type="term" value="F:histone deacetylase activity, hydrolytic mechanism"/>
    <property type="evidence" value="ECO:0007669"/>
    <property type="project" value="UniProtKB-EC"/>
</dbReference>
<evidence type="ECO:0000256" key="1">
    <source>
        <dbReference type="ARBA" id="ARBA00048287"/>
    </source>
</evidence>
<comment type="caution">
    <text evidence="4">The sequence shown here is derived from an EMBL/GenBank/DDBJ whole genome shotgun (WGS) entry which is preliminary data.</text>
</comment>
<dbReference type="Proteomes" id="UP001497623">
    <property type="component" value="Unassembled WGS sequence"/>
</dbReference>
<evidence type="ECO:0000313" key="4">
    <source>
        <dbReference type="EMBL" id="CAL4060493.1"/>
    </source>
</evidence>
<accession>A0AAV2PMJ2</accession>
<reference evidence="4 5" key="1">
    <citation type="submission" date="2024-05" db="EMBL/GenBank/DDBJ databases">
        <authorList>
            <person name="Wallberg A."/>
        </authorList>
    </citation>
    <scope>NUCLEOTIDE SEQUENCE [LARGE SCALE GENOMIC DNA]</scope>
</reference>
<sequence length="433" mass="50649">MSGKHVNLNIFIYTSTARCIHFTPTHLVKTLCFSVYPFFTIHHHFFQQVFKIKNCQSQTSKNFYRYSWEYFLLRVAPSEILRRFRIWQRKFHMITKCVDFGRHFEFCPIMRVTTNLRRKLKSEDFWVLASPNWNYSQNLRKLMSFDKSTFVYTCRICTLQLNVVLHKQNIINVNLSLYHDGSLPDPFKTLSKIGIISFKKYLFVCHVVLRKTGVGNARFFSTSQRKNFSDLMYILIFMGDVMEFYRPTAIVLQCGADSLSGDRLGCFSLSTKGHGECVNFMRKFGVPLLVLGGGGYTPKNVARCWAYETGILVDAEMPTDIPYNSEYFQYFAPDFSLHPDVITRQENGNSRQYLEAIVKHVHDNLRMVQHAPSVQMQNIPEDGLDLKENDDLDPDKRLHTSEEDKRYDPDNEYYDGEKDNDKDEDVEMTPISK</sequence>
<dbReference type="InterPro" id="IPR037138">
    <property type="entry name" value="His_deacetylse_dom_sf"/>
</dbReference>
<dbReference type="Pfam" id="PF00850">
    <property type="entry name" value="Hist_deacetyl"/>
    <property type="match status" value="1"/>
</dbReference>
<dbReference type="AlphaFoldDB" id="A0AAV2PMJ2"/>
<proteinExistence type="predicted"/>
<name>A0AAV2PMJ2_MEGNR</name>
<protein>
    <recommendedName>
        <fullName evidence="3">Histone deacetylase domain-containing protein</fullName>
    </recommendedName>
</protein>
<feature type="region of interest" description="Disordered" evidence="2">
    <location>
        <begin position="383"/>
        <end position="433"/>
    </location>
</feature>
<evidence type="ECO:0000313" key="5">
    <source>
        <dbReference type="Proteomes" id="UP001497623"/>
    </source>
</evidence>
<dbReference type="PANTHER" id="PTHR48252">
    <property type="entry name" value="HISTONE DEACETYLASE 2-RELATED"/>
    <property type="match status" value="1"/>
</dbReference>
<comment type="catalytic activity">
    <reaction evidence="1">
        <text>N(6)-acetyl-L-lysyl-[histone] + H2O = L-lysyl-[histone] + acetate</text>
        <dbReference type="Rhea" id="RHEA:58196"/>
        <dbReference type="Rhea" id="RHEA-COMP:9845"/>
        <dbReference type="Rhea" id="RHEA-COMP:11338"/>
        <dbReference type="ChEBI" id="CHEBI:15377"/>
        <dbReference type="ChEBI" id="CHEBI:29969"/>
        <dbReference type="ChEBI" id="CHEBI:30089"/>
        <dbReference type="ChEBI" id="CHEBI:61930"/>
        <dbReference type="EC" id="3.5.1.98"/>
    </reaction>
</comment>
<dbReference type="Gene3D" id="3.40.800.20">
    <property type="entry name" value="Histone deacetylase domain"/>
    <property type="match status" value="1"/>
</dbReference>
<dbReference type="InterPro" id="IPR023801">
    <property type="entry name" value="His_deacetylse_dom"/>
</dbReference>
<dbReference type="SUPFAM" id="SSF52768">
    <property type="entry name" value="Arginase/deacetylase"/>
    <property type="match status" value="1"/>
</dbReference>
<keyword evidence="5" id="KW-1185">Reference proteome</keyword>
<gene>
    <name evidence="4" type="ORF">MNOR_LOCUS1421</name>
</gene>
<dbReference type="InterPro" id="IPR023696">
    <property type="entry name" value="Ureohydrolase_dom_sf"/>
</dbReference>
<evidence type="ECO:0000256" key="2">
    <source>
        <dbReference type="SAM" id="MobiDB-lite"/>
    </source>
</evidence>
<organism evidence="4 5">
    <name type="scientific">Meganyctiphanes norvegica</name>
    <name type="common">Northern krill</name>
    <name type="synonym">Thysanopoda norvegica</name>
    <dbReference type="NCBI Taxonomy" id="48144"/>
    <lineage>
        <taxon>Eukaryota</taxon>
        <taxon>Metazoa</taxon>
        <taxon>Ecdysozoa</taxon>
        <taxon>Arthropoda</taxon>
        <taxon>Crustacea</taxon>
        <taxon>Multicrustacea</taxon>
        <taxon>Malacostraca</taxon>
        <taxon>Eumalacostraca</taxon>
        <taxon>Eucarida</taxon>
        <taxon>Euphausiacea</taxon>
        <taxon>Euphausiidae</taxon>
        <taxon>Meganyctiphanes</taxon>
    </lineage>
</organism>